<keyword evidence="3 6" id="KW-0378">Hydrolase</keyword>
<evidence type="ECO:0000313" key="6">
    <source>
        <dbReference type="EMBL" id="MET3611736.1"/>
    </source>
</evidence>
<sequence>MDERFIGIPYIAHGRDYSGADCWGIVFLFYRDVLGLQIPAYSAEMKARAFHHREIGALIEAERAAHWIEISEPANGDVALMRSGRDESHVGIFVAGGMILHSEGEPGSCLVRADDMRVRSRLVGYFRVRA</sequence>
<comment type="caution">
    <text evidence="6">The sequence shown here is derived from an EMBL/GenBank/DDBJ whole genome shotgun (WGS) entry which is preliminary data.</text>
</comment>
<evidence type="ECO:0000259" key="5">
    <source>
        <dbReference type="PROSITE" id="PS51935"/>
    </source>
</evidence>
<dbReference type="InterPro" id="IPR038765">
    <property type="entry name" value="Papain-like_cys_pep_sf"/>
</dbReference>
<dbReference type="PROSITE" id="PS51935">
    <property type="entry name" value="NLPC_P60"/>
    <property type="match status" value="1"/>
</dbReference>
<gene>
    <name evidence="6" type="ORF">ABID16_000041</name>
</gene>
<dbReference type="GO" id="GO:0016787">
    <property type="term" value="F:hydrolase activity"/>
    <property type="evidence" value="ECO:0007669"/>
    <property type="project" value="UniProtKB-KW"/>
</dbReference>
<comment type="similarity">
    <text evidence="1">Belongs to the peptidase C40 family.</text>
</comment>
<evidence type="ECO:0000256" key="2">
    <source>
        <dbReference type="ARBA" id="ARBA00022670"/>
    </source>
</evidence>
<organism evidence="6 7">
    <name type="scientific">Rhizobium aquaticum</name>
    <dbReference type="NCBI Taxonomy" id="1549636"/>
    <lineage>
        <taxon>Bacteria</taxon>
        <taxon>Pseudomonadati</taxon>
        <taxon>Pseudomonadota</taxon>
        <taxon>Alphaproteobacteria</taxon>
        <taxon>Hyphomicrobiales</taxon>
        <taxon>Rhizobiaceae</taxon>
        <taxon>Rhizobium/Agrobacterium group</taxon>
        <taxon>Rhizobium</taxon>
    </lineage>
</organism>
<keyword evidence="7" id="KW-1185">Reference proteome</keyword>
<dbReference type="Gene3D" id="3.90.1720.10">
    <property type="entry name" value="endopeptidase domain like (from Nostoc punctiforme)"/>
    <property type="match status" value="1"/>
</dbReference>
<protein>
    <submittedName>
        <fullName evidence="6">Cell wall-associated NlpC family hydrolase</fullName>
    </submittedName>
</protein>
<keyword evidence="4" id="KW-0788">Thiol protease</keyword>
<dbReference type="EMBL" id="JBEPMB010000001">
    <property type="protein sequence ID" value="MET3611736.1"/>
    <property type="molecule type" value="Genomic_DNA"/>
</dbReference>
<dbReference type="SUPFAM" id="SSF54001">
    <property type="entry name" value="Cysteine proteinases"/>
    <property type="match status" value="1"/>
</dbReference>
<evidence type="ECO:0000256" key="4">
    <source>
        <dbReference type="ARBA" id="ARBA00022807"/>
    </source>
</evidence>
<evidence type="ECO:0000256" key="3">
    <source>
        <dbReference type="ARBA" id="ARBA00022801"/>
    </source>
</evidence>
<feature type="domain" description="NlpC/P60" evidence="5">
    <location>
        <begin position="1"/>
        <end position="130"/>
    </location>
</feature>
<dbReference type="Proteomes" id="UP001549047">
    <property type="component" value="Unassembled WGS sequence"/>
</dbReference>
<accession>A0ABV2ITC4</accession>
<reference evidence="6 7" key="1">
    <citation type="submission" date="2024-06" db="EMBL/GenBank/DDBJ databases">
        <title>Genomic Encyclopedia of Type Strains, Phase IV (KMG-IV): sequencing the most valuable type-strain genomes for metagenomic binning, comparative biology and taxonomic classification.</title>
        <authorList>
            <person name="Goeker M."/>
        </authorList>
    </citation>
    <scope>NUCLEOTIDE SEQUENCE [LARGE SCALE GENOMIC DNA]</scope>
    <source>
        <strain evidence="6 7">DSM 29780</strain>
    </source>
</reference>
<evidence type="ECO:0000313" key="7">
    <source>
        <dbReference type="Proteomes" id="UP001549047"/>
    </source>
</evidence>
<dbReference type="InterPro" id="IPR000064">
    <property type="entry name" value="NLP_P60_dom"/>
</dbReference>
<proteinExistence type="inferred from homology"/>
<dbReference type="RefSeq" id="WP_354553924.1">
    <property type="nucleotide sequence ID" value="NZ_JBEPMB010000001.1"/>
</dbReference>
<dbReference type="Pfam" id="PF00877">
    <property type="entry name" value="NLPC_P60"/>
    <property type="match status" value="1"/>
</dbReference>
<evidence type="ECO:0000256" key="1">
    <source>
        <dbReference type="ARBA" id="ARBA00007074"/>
    </source>
</evidence>
<name>A0ABV2ITC4_9HYPH</name>
<keyword evidence="2" id="KW-0645">Protease</keyword>